<evidence type="ECO:0000313" key="3">
    <source>
        <dbReference type="Proteomes" id="UP001595792"/>
    </source>
</evidence>
<evidence type="ECO:0000313" key="2">
    <source>
        <dbReference type="EMBL" id="MFC4198185.1"/>
    </source>
</evidence>
<dbReference type="InterPro" id="IPR003615">
    <property type="entry name" value="HNH_nuc"/>
</dbReference>
<sequence length="51" mass="5676">MTLAIFVPFNVSHNDKVTNGIALCPNLHRAFDRGLVSISRIKDIVQCIHAE</sequence>
<keyword evidence="2" id="KW-0255">Endonuclease</keyword>
<evidence type="ECO:0000259" key="1">
    <source>
        <dbReference type="Pfam" id="PF13391"/>
    </source>
</evidence>
<dbReference type="Pfam" id="PF13391">
    <property type="entry name" value="HNH_2"/>
    <property type="match status" value="1"/>
</dbReference>
<keyword evidence="2" id="KW-0540">Nuclease</keyword>
<keyword evidence="2" id="KW-0378">Hydrolase</keyword>
<accession>A0ABV8NMC9</accession>
<keyword evidence="3" id="KW-1185">Reference proteome</keyword>
<comment type="caution">
    <text evidence="2">The sequence shown here is derived from an EMBL/GenBank/DDBJ whole genome shotgun (WGS) entry which is preliminary data.</text>
</comment>
<feature type="domain" description="HNH nuclease" evidence="1">
    <location>
        <begin position="4"/>
        <end position="38"/>
    </location>
</feature>
<protein>
    <submittedName>
        <fullName evidence="2">HNH endonuclease</fullName>
    </submittedName>
</protein>
<dbReference type="EMBL" id="JBHSBY010000135">
    <property type="protein sequence ID" value="MFC4198185.1"/>
    <property type="molecule type" value="Genomic_DNA"/>
</dbReference>
<proteinExistence type="predicted"/>
<organism evidence="2 3">
    <name type="scientific">Pedobacter jamesrossensis</name>
    <dbReference type="NCBI Taxonomy" id="1908238"/>
    <lineage>
        <taxon>Bacteria</taxon>
        <taxon>Pseudomonadati</taxon>
        <taxon>Bacteroidota</taxon>
        <taxon>Sphingobacteriia</taxon>
        <taxon>Sphingobacteriales</taxon>
        <taxon>Sphingobacteriaceae</taxon>
        <taxon>Pedobacter</taxon>
    </lineage>
</organism>
<dbReference type="GO" id="GO:0004519">
    <property type="term" value="F:endonuclease activity"/>
    <property type="evidence" value="ECO:0007669"/>
    <property type="project" value="UniProtKB-KW"/>
</dbReference>
<name>A0ABV8NMC9_9SPHI</name>
<dbReference type="RefSeq" id="WP_378962088.1">
    <property type="nucleotide sequence ID" value="NZ_JBHSBY010000135.1"/>
</dbReference>
<dbReference type="Proteomes" id="UP001595792">
    <property type="component" value="Unassembled WGS sequence"/>
</dbReference>
<reference evidence="3" key="1">
    <citation type="journal article" date="2019" name="Int. J. Syst. Evol. Microbiol.">
        <title>The Global Catalogue of Microorganisms (GCM) 10K type strain sequencing project: providing services to taxonomists for standard genome sequencing and annotation.</title>
        <authorList>
            <consortium name="The Broad Institute Genomics Platform"/>
            <consortium name="The Broad Institute Genome Sequencing Center for Infectious Disease"/>
            <person name="Wu L."/>
            <person name="Ma J."/>
        </authorList>
    </citation>
    <scope>NUCLEOTIDE SEQUENCE [LARGE SCALE GENOMIC DNA]</scope>
    <source>
        <strain evidence="3">CCM 8689</strain>
    </source>
</reference>
<gene>
    <name evidence="2" type="ORF">ACFOUY_15880</name>
</gene>